<dbReference type="Proteomes" id="UP000078512">
    <property type="component" value="Unassembled WGS sequence"/>
</dbReference>
<reference evidence="2 3" key="1">
    <citation type="submission" date="2016-05" db="EMBL/GenBank/DDBJ databases">
        <title>Genome sequencing reveals origins of a unique bacterial endosymbiosis in the earliest lineages of terrestrial Fungi.</title>
        <authorList>
            <consortium name="DOE Joint Genome Institute"/>
            <person name="Uehling J."/>
            <person name="Gryganskyi A."/>
            <person name="Hameed K."/>
            <person name="Tschaplinski T."/>
            <person name="Misztal P."/>
            <person name="Wu S."/>
            <person name="Desiro A."/>
            <person name="Vande Pol N."/>
            <person name="Du Z.-Y."/>
            <person name="Zienkiewicz A."/>
            <person name="Zienkiewicz K."/>
            <person name="Morin E."/>
            <person name="Tisserant E."/>
            <person name="Splivallo R."/>
            <person name="Hainaut M."/>
            <person name="Henrissat B."/>
            <person name="Ohm R."/>
            <person name="Kuo A."/>
            <person name="Yan J."/>
            <person name="Lipzen A."/>
            <person name="Nolan M."/>
            <person name="Labutti K."/>
            <person name="Barry K."/>
            <person name="Goldstein A."/>
            <person name="Labbe J."/>
            <person name="Schadt C."/>
            <person name="Tuskan G."/>
            <person name="Grigoriev I."/>
            <person name="Martin F."/>
            <person name="Vilgalys R."/>
            <person name="Bonito G."/>
        </authorList>
    </citation>
    <scope>NUCLEOTIDE SEQUENCE [LARGE SCALE GENOMIC DNA]</scope>
    <source>
        <strain evidence="2 3">AG-77</strain>
    </source>
</reference>
<feature type="compositionally biased region" description="Basic and acidic residues" evidence="1">
    <location>
        <begin position="117"/>
        <end position="127"/>
    </location>
</feature>
<evidence type="ECO:0000256" key="1">
    <source>
        <dbReference type="SAM" id="MobiDB-lite"/>
    </source>
</evidence>
<dbReference type="EMBL" id="KV442014">
    <property type="protein sequence ID" value="OAQ35334.1"/>
    <property type="molecule type" value="Genomic_DNA"/>
</dbReference>
<feature type="non-terminal residue" evidence="2">
    <location>
        <position position="1"/>
    </location>
</feature>
<sequence length="127" mass="13671">SSFSTNSNPSTSHPLSLSLPLSLSFYQQPLEHTNSKKSNPSTPTQTKPTTLKNGSNSLLPHSHLDHPVPVNNNPAISNRPPDPRQPRPPSSAPQSHPLPAAPPPPGSRCPRTRGRGRSRDPSNHLHS</sequence>
<keyword evidence="3" id="KW-1185">Reference proteome</keyword>
<gene>
    <name evidence="2" type="ORF">K457DRAFT_151422</name>
</gene>
<feature type="region of interest" description="Disordered" evidence="1">
    <location>
        <begin position="27"/>
        <end position="127"/>
    </location>
</feature>
<feature type="compositionally biased region" description="Polar residues" evidence="1">
    <location>
        <begin position="27"/>
        <end position="59"/>
    </location>
</feature>
<evidence type="ECO:0000313" key="3">
    <source>
        <dbReference type="Proteomes" id="UP000078512"/>
    </source>
</evidence>
<evidence type="ECO:0000313" key="2">
    <source>
        <dbReference type="EMBL" id="OAQ35334.1"/>
    </source>
</evidence>
<accession>A0A197KG27</accession>
<protein>
    <submittedName>
        <fullName evidence="2">Uncharacterized protein</fullName>
    </submittedName>
</protein>
<organism evidence="2 3">
    <name type="scientific">Linnemannia elongata AG-77</name>
    <dbReference type="NCBI Taxonomy" id="1314771"/>
    <lineage>
        <taxon>Eukaryota</taxon>
        <taxon>Fungi</taxon>
        <taxon>Fungi incertae sedis</taxon>
        <taxon>Mucoromycota</taxon>
        <taxon>Mortierellomycotina</taxon>
        <taxon>Mortierellomycetes</taxon>
        <taxon>Mortierellales</taxon>
        <taxon>Mortierellaceae</taxon>
        <taxon>Linnemannia</taxon>
    </lineage>
</organism>
<proteinExistence type="predicted"/>
<name>A0A197KG27_9FUNG</name>
<dbReference type="AlphaFoldDB" id="A0A197KG27"/>